<accession>A0A1J8PCJ3</accession>
<dbReference type="NCBIfam" id="TIGR04306">
    <property type="entry name" value="salvage_TenA"/>
    <property type="match status" value="1"/>
</dbReference>
<dbReference type="Proteomes" id="UP000183924">
    <property type="component" value="Unassembled WGS sequence"/>
</dbReference>
<dbReference type="OrthoDB" id="34166at2"/>
<dbReference type="EMBL" id="LUKY01000032">
    <property type="protein sequence ID" value="OIZ95071.1"/>
    <property type="molecule type" value="Genomic_DNA"/>
</dbReference>
<organism evidence="3 4">
    <name type="scientific">Candidatus Rickettsiella isopodorum</name>
    <dbReference type="NCBI Taxonomy" id="1225476"/>
    <lineage>
        <taxon>Bacteria</taxon>
        <taxon>Pseudomonadati</taxon>
        <taxon>Pseudomonadota</taxon>
        <taxon>Gammaproteobacteria</taxon>
        <taxon>Legionellales</taxon>
        <taxon>Coxiellaceae</taxon>
        <taxon>Rickettsiella</taxon>
    </lineage>
</organism>
<protein>
    <recommendedName>
        <fullName evidence="1">Aminopyrimidine aminohydrolase</fullName>
        <ecNumber evidence="1">3.5.99.2</ecNumber>
    </recommendedName>
</protein>
<reference evidence="3 4" key="1">
    <citation type="submission" date="2016-03" db="EMBL/GenBank/DDBJ databases">
        <title>Comparative genomics of Rickettsiella.</title>
        <authorList>
            <person name="Chandler C."/>
            <person name="Wang Y."/>
        </authorList>
    </citation>
    <scope>NUCLEOTIDE SEQUENCE [LARGE SCALE GENOMIC DNA]</scope>
    <source>
        <strain evidence="3 4">RCFS May 2013</strain>
    </source>
</reference>
<dbReference type="GO" id="GO:0009228">
    <property type="term" value="P:thiamine biosynthetic process"/>
    <property type="evidence" value="ECO:0007669"/>
    <property type="project" value="UniProtKB-KW"/>
</dbReference>
<dbReference type="PANTHER" id="PTHR43198">
    <property type="entry name" value="BIFUNCTIONAL TH2 PROTEIN"/>
    <property type="match status" value="1"/>
</dbReference>
<dbReference type="Pfam" id="PF03070">
    <property type="entry name" value="TENA_THI-4"/>
    <property type="match status" value="1"/>
</dbReference>
<dbReference type="RefSeq" id="WP_071662334.1">
    <property type="nucleotide sequence ID" value="NZ_LUKY01000032.1"/>
</dbReference>
<dbReference type="GO" id="GO:0050334">
    <property type="term" value="F:thiaminase activity"/>
    <property type="evidence" value="ECO:0007669"/>
    <property type="project" value="UniProtKB-EC"/>
</dbReference>
<dbReference type="AlphaFoldDB" id="A0A1J8PCJ3"/>
<dbReference type="GO" id="GO:0005829">
    <property type="term" value="C:cytosol"/>
    <property type="evidence" value="ECO:0007669"/>
    <property type="project" value="TreeGrafter"/>
</dbReference>
<comment type="catalytic activity">
    <reaction evidence="1">
        <text>4-amino-5-aminomethyl-2-methylpyrimidine + H2O = 4-amino-5-hydroxymethyl-2-methylpyrimidine + NH4(+)</text>
        <dbReference type="Rhea" id="RHEA:31799"/>
        <dbReference type="ChEBI" id="CHEBI:15377"/>
        <dbReference type="ChEBI" id="CHEBI:16892"/>
        <dbReference type="ChEBI" id="CHEBI:28938"/>
        <dbReference type="ChEBI" id="CHEBI:63416"/>
        <dbReference type="EC" id="3.5.99.2"/>
    </reaction>
</comment>
<dbReference type="InterPro" id="IPR004305">
    <property type="entry name" value="Thiaminase-2/PQQC"/>
</dbReference>
<keyword evidence="4" id="KW-1185">Reference proteome</keyword>
<dbReference type="EC" id="3.5.99.2" evidence="1"/>
<keyword evidence="1" id="KW-0784">Thiamine biosynthesis</keyword>
<dbReference type="GO" id="GO:0009229">
    <property type="term" value="P:thiamine diphosphate biosynthetic process"/>
    <property type="evidence" value="ECO:0007669"/>
    <property type="project" value="UniProtKB-UniPathway"/>
</dbReference>
<comment type="function">
    <text evidence="1">Catalyzes an amino-pyrimidine hydrolysis reaction at the C5' of the pyrimidine moiety of thiamine compounds, a reaction that is part of a thiamine salvage pathway.</text>
</comment>
<evidence type="ECO:0000259" key="2">
    <source>
        <dbReference type="Pfam" id="PF03070"/>
    </source>
</evidence>
<feature type="domain" description="Thiaminase-2/PQQC" evidence="2">
    <location>
        <begin position="9"/>
        <end position="209"/>
    </location>
</feature>
<dbReference type="InterPro" id="IPR050967">
    <property type="entry name" value="Thiamine_Salvage_TenA"/>
</dbReference>
<dbReference type="InterPro" id="IPR027574">
    <property type="entry name" value="Thiaminase_II"/>
</dbReference>
<dbReference type="CDD" id="cd19365">
    <property type="entry name" value="TenA_C-like"/>
    <property type="match status" value="1"/>
</dbReference>
<dbReference type="UniPathway" id="UPA00060"/>
<comment type="similarity">
    <text evidence="1">Belongs to the TenA family.</text>
</comment>
<name>A0A1J8PCJ3_9COXI</name>
<evidence type="ECO:0000313" key="4">
    <source>
        <dbReference type="Proteomes" id="UP000183924"/>
    </source>
</evidence>
<dbReference type="Gene3D" id="1.20.910.10">
    <property type="entry name" value="Heme oxygenase-like"/>
    <property type="match status" value="1"/>
</dbReference>
<comment type="catalytic activity">
    <reaction evidence="1">
        <text>thiamine + H2O = 5-(2-hydroxyethyl)-4-methylthiazole + 4-amino-5-hydroxymethyl-2-methylpyrimidine + H(+)</text>
        <dbReference type="Rhea" id="RHEA:17509"/>
        <dbReference type="ChEBI" id="CHEBI:15377"/>
        <dbReference type="ChEBI" id="CHEBI:15378"/>
        <dbReference type="ChEBI" id="CHEBI:16892"/>
        <dbReference type="ChEBI" id="CHEBI:17957"/>
        <dbReference type="ChEBI" id="CHEBI:18385"/>
        <dbReference type="EC" id="3.5.99.2"/>
    </reaction>
</comment>
<comment type="caution">
    <text evidence="3">The sequence shown here is derived from an EMBL/GenBank/DDBJ whole genome shotgun (WGS) entry which is preliminary data.</text>
</comment>
<evidence type="ECO:0000313" key="3">
    <source>
        <dbReference type="EMBL" id="OIZ95071.1"/>
    </source>
</evidence>
<dbReference type="STRING" id="1225476.A1D18_02955"/>
<dbReference type="InterPro" id="IPR016084">
    <property type="entry name" value="Haem_Oase-like_multi-hlx"/>
</dbReference>
<sequence length="216" mass="25175">MFDELKNAVADIMPKIYQHPFNQEIAQGTLPIEKFTFYLSQDALYLVDFSKALALTATRLPHDQQSELFIQFSMNALKAERDLHVNILKKYAIHTSTTLKQSPFCFMYTSYLLRMASTASVEEAVASLLPCFWIYQQVGQRAYAKKTLYNPYQEWIDLYSSHEFNHSVDLMIATLNDLATQASIYCKQKMVYAFRQASLCEWHFWQGAYSQQNWPI</sequence>
<keyword evidence="1" id="KW-0378">Hydrolase</keyword>
<comment type="pathway">
    <text evidence="1">Cofactor biosynthesis; thiamine diphosphate biosynthesis.</text>
</comment>
<evidence type="ECO:0000256" key="1">
    <source>
        <dbReference type="RuleBase" id="RU363093"/>
    </source>
</evidence>
<proteinExistence type="inferred from homology"/>
<dbReference type="PANTHER" id="PTHR43198:SF2">
    <property type="entry name" value="SI:CH1073-67J19.1-RELATED"/>
    <property type="match status" value="1"/>
</dbReference>
<gene>
    <name evidence="3" type="ORF">A1D18_02955</name>
</gene>
<dbReference type="SUPFAM" id="SSF48613">
    <property type="entry name" value="Heme oxygenase-like"/>
    <property type="match status" value="1"/>
</dbReference>